<keyword evidence="4" id="KW-0238">DNA-binding</keyword>
<evidence type="ECO:0000256" key="3">
    <source>
        <dbReference type="ARBA" id="ARBA00022895"/>
    </source>
</evidence>
<sequence length="489" mass="53505">MEAVTNAHSDGEESTWNEEEAHREASLLHQGQHQERWSPESHTEKPGDVADATFGLGGMVDHSLTHSIHAEANFQTSGEQKIPGSDSVAERLEQQVETDHQVDYGLSLDSSGSPPVDRVARLASVTSYEQQLLTPDPTQEVALGNQALTDHGKNEPSSMSHTQEPSAGLNISLQTASHSALGATDLVKENVSQPDTPRLTQKEQEDKNDAVPLSESAQIDEELVSQDISDMIVNDAPQTPTVLITHPPAPDRHAPGLRSKLSYFAPLATLIDHFNTLVDTISIVHEVSPIARATSGPKDYFVTIELTDPSMAGTTLSAQIFRRYKSVIPNLAEGNAILLRDFKVRSFNHAIMLVNVESSAWAVFDGSSPDAEITGPPVEYKSEERAYASGLRRWYDDVGSAMVADNQLQASIERESVDREPTPSSVAPSESDSLDSVWRGTRGSRRLRRSHRRVTIHELRDGTRYTEVGSPSSKDSIHELRDGTVYANL</sequence>
<dbReference type="GO" id="GO:0000783">
    <property type="term" value="C:nuclear telomere cap complex"/>
    <property type="evidence" value="ECO:0007669"/>
    <property type="project" value="TreeGrafter"/>
</dbReference>
<reference evidence="7" key="2">
    <citation type="journal article" date="2023" name="IMA Fungus">
        <title>Comparative genomic study of the Penicillium genus elucidates a diverse pangenome and 15 lateral gene transfer events.</title>
        <authorList>
            <person name="Petersen C."/>
            <person name="Sorensen T."/>
            <person name="Nielsen M.R."/>
            <person name="Sondergaard T.E."/>
            <person name="Sorensen J.L."/>
            <person name="Fitzpatrick D.A."/>
            <person name="Frisvad J.C."/>
            <person name="Nielsen K.L."/>
        </authorList>
    </citation>
    <scope>NUCLEOTIDE SEQUENCE</scope>
    <source>
        <strain evidence="7">IBT 34128</strain>
    </source>
</reference>
<dbReference type="GO" id="GO:0032210">
    <property type="term" value="P:regulation of telomere maintenance via telomerase"/>
    <property type="evidence" value="ECO:0007669"/>
    <property type="project" value="TreeGrafter"/>
</dbReference>
<evidence type="ECO:0000256" key="4">
    <source>
        <dbReference type="ARBA" id="ARBA00023125"/>
    </source>
</evidence>
<feature type="compositionally biased region" description="Polar residues" evidence="5">
    <location>
        <begin position="422"/>
        <end position="431"/>
    </location>
</feature>
<dbReference type="OrthoDB" id="5363079at2759"/>
<feature type="domain" description="Telomeric single stranded DNA binding POT1/Cdc13" evidence="6">
    <location>
        <begin position="264"/>
        <end position="396"/>
    </location>
</feature>
<evidence type="ECO:0000256" key="2">
    <source>
        <dbReference type="ARBA" id="ARBA00022454"/>
    </source>
</evidence>
<dbReference type="Proteomes" id="UP001141434">
    <property type="component" value="Unassembled WGS sequence"/>
</dbReference>
<dbReference type="RefSeq" id="XP_056513649.1">
    <property type="nucleotide sequence ID" value="XM_056652582.1"/>
</dbReference>
<keyword evidence="3" id="KW-0779">Telomere</keyword>
<evidence type="ECO:0000259" key="6">
    <source>
        <dbReference type="SMART" id="SM00976"/>
    </source>
</evidence>
<evidence type="ECO:0000313" key="7">
    <source>
        <dbReference type="EMBL" id="KAJ5104653.1"/>
    </source>
</evidence>
<protein>
    <submittedName>
        <fullName evidence="7">Telomere end binding protein</fullName>
    </submittedName>
</protein>
<dbReference type="GO" id="GO:0016233">
    <property type="term" value="P:telomere capping"/>
    <property type="evidence" value="ECO:0007669"/>
    <property type="project" value="TreeGrafter"/>
</dbReference>
<feature type="compositionally biased region" description="Basic and acidic residues" evidence="5">
    <location>
        <begin position="19"/>
        <end position="48"/>
    </location>
</feature>
<dbReference type="InterPro" id="IPR028389">
    <property type="entry name" value="POT1"/>
</dbReference>
<gene>
    <name evidence="7" type="ORF">NUU61_002000</name>
</gene>
<dbReference type="GO" id="GO:0010521">
    <property type="term" value="F:telomerase inhibitor activity"/>
    <property type="evidence" value="ECO:0007669"/>
    <property type="project" value="TreeGrafter"/>
</dbReference>
<dbReference type="PANTHER" id="PTHR14513">
    <property type="entry name" value="PROTECTION OF TELOMERES 1"/>
    <property type="match status" value="1"/>
</dbReference>
<organism evidence="7 8">
    <name type="scientific">Penicillium alfredii</name>
    <dbReference type="NCBI Taxonomy" id="1506179"/>
    <lineage>
        <taxon>Eukaryota</taxon>
        <taxon>Fungi</taxon>
        <taxon>Dikarya</taxon>
        <taxon>Ascomycota</taxon>
        <taxon>Pezizomycotina</taxon>
        <taxon>Eurotiomycetes</taxon>
        <taxon>Eurotiomycetidae</taxon>
        <taxon>Eurotiales</taxon>
        <taxon>Aspergillaceae</taxon>
        <taxon>Penicillium</taxon>
    </lineage>
</organism>
<dbReference type="Gene3D" id="2.40.50.140">
    <property type="entry name" value="Nucleic acid-binding proteins"/>
    <property type="match status" value="1"/>
</dbReference>
<dbReference type="AlphaFoldDB" id="A0A9W9KGF3"/>
<evidence type="ECO:0000256" key="5">
    <source>
        <dbReference type="SAM" id="MobiDB-lite"/>
    </source>
</evidence>
<comment type="caution">
    <text evidence="7">The sequence shown here is derived from an EMBL/GenBank/DDBJ whole genome shotgun (WGS) entry which is preliminary data.</text>
</comment>
<dbReference type="CDD" id="cd04497">
    <property type="entry name" value="hPOT1_OB1_like"/>
    <property type="match status" value="1"/>
</dbReference>
<name>A0A9W9KGF3_9EURO</name>
<dbReference type="GO" id="GO:0098505">
    <property type="term" value="F:G-rich strand telomeric DNA binding"/>
    <property type="evidence" value="ECO:0007669"/>
    <property type="project" value="TreeGrafter"/>
</dbReference>
<dbReference type="Pfam" id="PF02765">
    <property type="entry name" value="POT1"/>
    <property type="match status" value="1"/>
</dbReference>
<keyword evidence="2" id="KW-0158">Chromosome</keyword>
<dbReference type="InterPro" id="IPR011564">
    <property type="entry name" value="Telomer_end-bd_POT1/Cdc13"/>
</dbReference>
<accession>A0A9W9KGF3</accession>
<evidence type="ECO:0000256" key="1">
    <source>
        <dbReference type="ARBA" id="ARBA00004574"/>
    </source>
</evidence>
<dbReference type="GeneID" id="81391750"/>
<feature type="compositionally biased region" description="Basic and acidic residues" evidence="5">
    <location>
        <begin position="200"/>
        <end position="209"/>
    </location>
</feature>
<feature type="compositionally biased region" description="Polar residues" evidence="5">
    <location>
        <begin position="190"/>
        <end position="199"/>
    </location>
</feature>
<dbReference type="PANTHER" id="PTHR14513:SF0">
    <property type="entry name" value="PROTECTION OF TELOMERES PROTEIN 1"/>
    <property type="match status" value="1"/>
</dbReference>
<dbReference type="SMART" id="SM00976">
    <property type="entry name" value="Telo_bind"/>
    <property type="match status" value="1"/>
</dbReference>
<comment type="subcellular location">
    <subcellularLocation>
        <location evidence="1">Chromosome</location>
        <location evidence="1">Telomere</location>
    </subcellularLocation>
</comment>
<feature type="region of interest" description="Disordered" evidence="5">
    <location>
        <begin position="1"/>
        <end position="51"/>
    </location>
</feature>
<proteinExistence type="predicted"/>
<dbReference type="EMBL" id="JAPMSZ010000004">
    <property type="protein sequence ID" value="KAJ5104653.1"/>
    <property type="molecule type" value="Genomic_DNA"/>
</dbReference>
<reference evidence="7" key="1">
    <citation type="submission" date="2022-11" db="EMBL/GenBank/DDBJ databases">
        <authorList>
            <person name="Petersen C."/>
        </authorList>
    </citation>
    <scope>NUCLEOTIDE SEQUENCE</scope>
    <source>
        <strain evidence="7">IBT 34128</strain>
    </source>
</reference>
<feature type="region of interest" description="Disordered" evidence="5">
    <location>
        <begin position="189"/>
        <end position="217"/>
    </location>
</feature>
<feature type="region of interest" description="Disordered" evidence="5">
    <location>
        <begin position="414"/>
        <end position="438"/>
    </location>
</feature>
<keyword evidence="8" id="KW-1185">Reference proteome</keyword>
<dbReference type="InterPro" id="IPR012340">
    <property type="entry name" value="NA-bd_OB-fold"/>
</dbReference>
<dbReference type="SUPFAM" id="SSF50249">
    <property type="entry name" value="Nucleic acid-binding proteins"/>
    <property type="match status" value="1"/>
</dbReference>
<evidence type="ECO:0000313" key="8">
    <source>
        <dbReference type="Proteomes" id="UP001141434"/>
    </source>
</evidence>